<dbReference type="AlphaFoldDB" id="A0A4Y2P9S0"/>
<name>A0A4Y2P9S0_ARAVE</name>
<dbReference type="EMBL" id="BGPR01214256">
    <property type="protein sequence ID" value="GBN48705.1"/>
    <property type="molecule type" value="Genomic_DNA"/>
</dbReference>
<evidence type="ECO:0000313" key="1">
    <source>
        <dbReference type="EMBL" id="GBN48705.1"/>
    </source>
</evidence>
<protein>
    <submittedName>
        <fullName evidence="1">Uncharacterized protein</fullName>
    </submittedName>
</protein>
<keyword evidence="2" id="KW-1185">Reference proteome</keyword>
<accession>A0A4Y2P9S0</accession>
<organism evidence="1 2">
    <name type="scientific">Araneus ventricosus</name>
    <name type="common">Orbweaver spider</name>
    <name type="synonym">Epeira ventricosa</name>
    <dbReference type="NCBI Taxonomy" id="182803"/>
    <lineage>
        <taxon>Eukaryota</taxon>
        <taxon>Metazoa</taxon>
        <taxon>Ecdysozoa</taxon>
        <taxon>Arthropoda</taxon>
        <taxon>Chelicerata</taxon>
        <taxon>Arachnida</taxon>
        <taxon>Araneae</taxon>
        <taxon>Araneomorphae</taxon>
        <taxon>Entelegynae</taxon>
        <taxon>Araneoidea</taxon>
        <taxon>Araneidae</taxon>
        <taxon>Araneus</taxon>
    </lineage>
</organism>
<gene>
    <name evidence="1" type="ORF">AVEN_93763_1</name>
</gene>
<comment type="caution">
    <text evidence="1">The sequence shown here is derived from an EMBL/GenBank/DDBJ whole genome shotgun (WGS) entry which is preliminary data.</text>
</comment>
<dbReference type="Proteomes" id="UP000499080">
    <property type="component" value="Unassembled WGS sequence"/>
</dbReference>
<reference evidence="1 2" key="1">
    <citation type="journal article" date="2019" name="Sci. Rep.">
        <title>Orb-weaving spider Araneus ventricosus genome elucidates the spidroin gene catalogue.</title>
        <authorList>
            <person name="Kono N."/>
            <person name="Nakamura H."/>
            <person name="Ohtoshi R."/>
            <person name="Moran D.A.P."/>
            <person name="Shinohara A."/>
            <person name="Yoshida Y."/>
            <person name="Fujiwara M."/>
            <person name="Mori M."/>
            <person name="Tomita M."/>
            <person name="Arakawa K."/>
        </authorList>
    </citation>
    <scope>NUCLEOTIDE SEQUENCE [LARGE SCALE GENOMIC DNA]</scope>
</reference>
<evidence type="ECO:0000313" key="2">
    <source>
        <dbReference type="Proteomes" id="UP000499080"/>
    </source>
</evidence>
<proteinExistence type="predicted"/>
<sequence length="144" mass="16211">MKSLRNIYLFIYFTELQPRIGGAEYVRWGQTSCSNAEAEPTVVGVLTTSEIIQDGGSSQFICSTLDPTQVDPKDYFKDYPGDDDPDMHLLVSPIRYVKTNTTRNIRILGGSAPCLLSLANPRNCLRNYTWIALRPELATLNHRI</sequence>